<evidence type="ECO:0000313" key="1">
    <source>
        <dbReference type="EMBL" id="CAK0863499.1"/>
    </source>
</evidence>
<name>A0ABN9UTV5_9DINO</name>
<sequence length="548" mass="58677">MSRNVFTAVGTEAVEEDWRRRLFFFDVTNAGALARKAKALGLPARHSGLSSTSGIPNLSEEAGVEPILAECADLTARGWTLVLAANQVAERVVAVARALADCGAVVSIEGPDRAIASAVILLVAWTGTLGGKSGAAKIRPARRAFAMLPALSLLPEGSGFTSNHPSFEDNYGESEPPTMELIRSYLSKGFGETFGSEAEATARFGQIFPASLGNVRKRRHDGSFKNRIIQDLKTNKVNLTASTHERAVLPRGIDHGVDLAAMAQHALRCSEGVVKVLILDFKGAFMSIPLHEQERRFNVAVLQQPPSVDSGRVIVWRVLGFGGKSNPLVYSRFASFVARSTQAMLSADACRLQLYVDDPALTLAGGMPLQYFHCAWTDSICQRFGATTGEYARGALPDLGTAELRSSALEAFSNAVYAESSRASAASRLKTCRKLLEMWDQVGAALTAQVAELATTVSSLRLELEGVLDQSPLGSAAGFGINGLKLDRAATTRLMGFARTQERMHASATRTSACHERRHLQGLPPQAGGPAVLTQLHVLPRRSPALTV</sequence>
<comment type="caution">
    <text evidence="1">The sequence shown here is derived from an EMBL/GenBank/DDBJ whole genome shotgun (WGS) entry which is preliminary data.</text>
</comment>
<evidence type="ECO:0000313" key="2">
    <source>
        <dbReference type="Proteomes" id="UP001189429"/>
    </source>
</evidence>
<organism evidence="1 2">
    <name type="scientific">Prorocentrum cordatum</name>
    <dbReference type="NCBI Taxonomy" id="2364126"/>
    <lineage>
        <taxon>Eukaryota</taxon>
        <taxon>Sar</taxon>
        <taxon>Alveolata</taxon>
        <taxon>Dinophyceae</taxon>
        <taxon>Prorocentrales</taxon>
        <taxon>Prorocentraceae</taxon>
        <taxon>Prorocentrum</taxon>
    </lineage>
</organism>
<gene>
    <name evidence="1" type="ORF">PCOR1329_LOCUS51620</name>
</gene>
<dbReference type="InterPro" id="IPR043502">
    <property type="entry name" value="DNA/RNA_pol_sf"/>
</dbReference>
<dbReference type="SUPFAM" id="SSF56672">
    <property type="entry name" value="DNA/RNA polymerases"/>
    <property type="match status" value="1"/>
</dbReference>
<dbReference type="Proteomes" id="UP001189429">
    <property type="component" value="Unassembled WGS sequence"/>
</dbReference>
<reference evidence="1" key="1">
    <citation type="submission" date="2023-10" db="EMBL/GenBank/DDBJ databases">
        <authorList>
            <person name="Chen Y."/>
            <person name="Shah S."/>
            <person name="Dougan E. K."/>
            <person name="Thang M."/>
            <person name="Chan C."/>
        </authorList>
    </citation>
    <scope>NUCLEOTIDE SEQUENCE [LARGE SCALE GENOMIC DNA]</scope>
</reference>
<accession>A0ABN9UTV5</accession>
<evidence type="ECO:0008006" key="3">
    <source>
        <dbReference type="Google" id="ProtNLM"/>
    </source>
</evidence>
<protein>
    <recommendedName>
        <fullName evidence="3">Reverse transcriptase domain-containing protein</fullName>
    </recommendedName>
</protein>
<dbReference type="InterPro" id="IPR043128">
    <property type="entry name" value="Rev_trsase/Diguanyl_cyclase"/>
</dbReference>
<dbReference type="EMBL" id="CAUYUJ010016267">
    <property type="protein sequence ID" value="CAK0863499.1"/>
    <property type="molecule type" value="Genomic_DNA"/>
</dbReference>
<dbReference type="Gene3D" id="3.30.70.270">
    <property type="match status" value="1"/>
</dbReference>
<dbReference type="Gene3D" id="3.10.10.10">
    <property type="entry name" value="HIV Type 1 Reverse Transcriptase, subunit A, domain 1"/>
    <property type="match status" value="1"/>
</dbReference>
<keyword evidence="2" id="KW-1185">Reference proteome</keyword>
<proteinExistence type="predicted"/>